<keyword evidence="2" id="KW-1185">Reference proteome</keyword>
<dbReference type="EMBL" id="CM045763">
    <property type="protein sequence ID" value="KAI8023163.1"/>
    <property type="molecule type" value="Genomic_DNA"/>
</dbReference>
<evidence type="ECO:0000313" key="2">
    <source>
        <dbReference type="Proteomes" id="UP001060215"/>
    </source>
</evidence>
<dbReference type="Proteomes" id="UP001060215">
    <property type="component" value="Chromosome 6"/>
</dbReference>
<organism evidence="1 2">
    <name type="scientific">Camellia lanceoleosa</name>
    <dbReference type="NCBI Taxonomy" id="1840588"/>
    <lineage>
        <taxon>Eukaryota</taxon>
        <taxon>Viridiplantae</taxon>
        <taxon>Streptophyta</taxon>
        <taxon>Embryophyta</taxon>
        <taxon>Tracheophyta</taxon>
        <taxon>Spermatophyta</taxon>
        <taxon>Magnoliopsida</taxon>
        <taxon>eudicotyledons</taxon>
        <taxon>Gunneridae</taxon>
        <taxon>Pentapetalae</taxon>
        <taxon>asterids</taxon>
        <taxon>Ericales</taxon>
        <taxon>Theaceae</taxon>
        <taxon>Camellia</taxon>
    </lineage>
</organism>
<evidence type="ECO:0000313" key="1">
    <source>
        <dbReference type="EMBL" id="KAI8023163.1"/>
    </source>
</evidence>
<comment type="caution">
    <text evidence="1">The sequence shown here is derived from an EMBL/GenBank/DDBJ whole genome shotgun (WGS) entry which is preliminary data.</text>
</comment>
<sequence length="208" mass="23833">MEHSGSPSKLMEEIRERLNVMKANIAWVNRDDLIPQVFLQDELSTPAEKAFSLLQPRWSDLVEHEGSEEAVLNRFRDISDNLVIARARNLVLALNPVKNVSEGVDWLNIPSSVAELYPFDVNMSIAEGEVSYKRVEVVPIWEEGLANRGLEKVEEAVVSHIVLVHQWVFMGFPLQIWARVQMVEAKLSLSLFRRRPGLLWLPLTKRLL</sequence>
<accession>A0ACC0IC67</accession>
<protein>
    <submittedName>
        <fullName evidence="1">Uncharacterized protein</fullName>
    </submittedName>
</protein>
<proteinExistence type="predicted"/>
<name>A0ACC0IC67_9ERIC</name>
<reference evidence="1 2" key="1">
    <citation type="journal article" date="2022" name="Plant J.">
        <title>Chromosome-level genome of Camellia lanceoleosa provides a valuable resource for understanding genome evolution and self-incompatibility.</title>
        <authorList>
            <person name="Gong W."/>
            <person name="Xiao S."/>
            <person name="Wang L."/>
            <person name="Liao Z."/>
            <person name="Chang Y."/>
            <person name="Mo W."/>
            <person name="Hu G."/>
            <person name="Li W."/>
            <person name="Zhao G."/>
            <person name="Zhu H."/>
            <person name="Hu X."/>
            <person name="Ji K."/>
            <person name="Xiang X."/>
            <person name="Song Q."/>
            <person name="Yuan D."/>
            <person name="Jin S."/>
            <person name="Zhang L."/>
        </authorList>
    </citation>
    <scope>NUCLEOTIDE SEQUENCE [LARGE SCALE GENOMIC DNA]</scope>
    <source>
        <strain evidence="1">SQ_2022a</strain>
    </source>
</reference>
<gene>
    <name evidence="1" type="ORF">LOK49_LG03G02105</name>
</gene>